<dbReference type="AlphaFoldDB" id="A0AAE2W2G9"/>
<evidence type="ECO:0000313" key="2">
    <source>
        <dbReference type="Proteomes" id="UP000732193"/>
    </source>
</evidence>
<organism evidence="1 2">
    <name type="scientific">Sulfitobacter geojensis</name>
    <dbReference type="NCBI Taxonomy" id="1342299"/>
    <lineage>
        <taxon>Bacteria</taxon>
        <taxon>Pseudomonadati</taxon>
        <taxon>Pseudomonadota</taxon>
        <taxon>Alphaproteobacteria</taxon>
        <taxon>Rhodobacterales</taxon>
        <taxon>Roseobacteraceae</taxon>
        <taxon>Sulfitobacter</taxon>
    </lineage>
</organism>
<feature type="non-terminal residue" evidence="1">
    <location>
        <position position="1"/>
    </location>
</feature>
<sequence length="79" mass="9151">YPSYDNYEAVEVSKTNEIPLDYSGLMGVPITFMNKYNPDQFEIIGIDRVLVEEKTGKVSRFRVDGKEIYARIVIKNKML</sequence>
<dbReference type="EMBL" id="JAFBRM010000015">
    <property type="protein sequence ID" value="MBM1715987.1"/>
    <property type="molecule type" value="Genomic_DNA"/>
</dbReference>
<accession>A0AAE2W2G9</accession>
<dbReference type="RefSeq" id="WP_238937800.1">
    <property type="nucleotide sequence ID" value="NZ_JAFBRM010000015.1"/>
</dbReference>
<protein>
    <submittedName>
        <fullName evidence="1">Adenosine deaminase</fullName>
    </submittedName>
</protein>
<evidence type="ECO:0000313" key="1">
    <source>
        <dbReference type="EMBL" id="MBM1715987.1"/>
    </source>
</evidence>
<dbReference type="Proteomes" id="UP000732193">
    <property type="component" value="Unassembled WGS sequence"/>
</dbReference>
<reference evidence="1 2" key="1">
    <citation type="submission" date="2021-01" db="EMBL/GenBank/DDBJ databases">
        <title>Diatom-associated Roseobacters Show Island Model of Population Structure.</title>
        <authorList>
            <person name="Qu L."/>
            <person name="Feng X."/>
            <person name="Chen Y."/>
            <person name="Li L."/>
            <person name="Wang X."/>
            <person name="Hu Z."/>
            <person name="Wang H."/>
            <person name="Luo H."/>
        </authorList>
    </citation>
    <scope>NUCLEOTIDE SEQUENCE [LARGE SCALE GENOMIC DNA]</scope>
    <source>
        <strain evidence="1 2">TR60-84</strain>
    </source>
</reference>
<comment type="caution">
    <text evidence="1">The sequence shown here is derived from an EMBL/GenBank/DDBJ whole genome shotgun (WGS) entry which is preliminary data.</text>
</comment>
<proteinExistence type="predicted"/>
<keyword evidence="2" id="KW-1185">Reference proteome</keyword>
<name>A0AAE2W2G9_9RHOB</name>
<dbReference type="InterPro" id="IPR025247">
    <property type="entry name" value="EcoRI-like_methylase"/>
</dbReference>
<dbReference type="Pfam" id="PF13651">
    <property type="entry name" value="EcoRI_methylase"/>
    <property type="match status" value="1"/>
</dbReference>
<gene>
    <name evidence="1" type="ORF">JQV55_20625</name>
</gene>